<keyword evidence="12" id="KW-1185">Reference proteome</keyword>
<dbReference type="PANTHER" id="PTHR48095">
    <property type="entry name" value="PYRUVATE CARBOXYLASE SUBUNIT A"/>
    <property type="match status" value="1"/>
</dbReference>
<dbReference type="GO" id="GO:0004075">
    <property type="term" value="F:biotin carboxylase activity"/>
    <property type="evidence" value="ECO:0007669"/>
    <property type="project" value="UniProtKB-EC"/>
</dbReference>
<evidence type="ECO:0000256" key="3">
    <source>
        <dbReference type="ARBA" id="ARBA00022598"/>
    </source>
</evidence>
<dbReference type="InterPro" id="IPR005482">
    <property type="entry name" value="Biotin_COase_C"/>
</dbReference>
<reference evidence="11 12" key="1">
    <citation type="submission" date="2016-10" db="EMBL/GenBank/DDBJ databases">
        <authorList>
            <person name="de Groot N.N."/>
        </authorList>
    </citation>
    <scope>NUCLEOTIDE SEQUENCE [LARGE SCALE GENOMIC DNA]</scope>
    <source>
        <strain evidence="11 12">DSM 5885</strain>
    </source>
</reference>
<evidence type="ECO:0000256" key="5">
    <source>
        <dbReference type="ARBA" id="ARBA00022840"/>
    </source>
</evidence>
<keyword evidence="6" id="KW-0092">Biotin</keyword>
<dbReference type="InterPro" id="IPR016185">
    <property type="entry name" value="PreATP-grasp_dom_sf"/>
</dbReference>
<proteinExistence type="predicted"/>
<dbReference type="EMBL" id="FNCY01000001">
    <property type="protein sequence ID" value="SDG59606.1"/>
    <property type="molecule type" value="Genomic_DNA"/>
</dbReference>
<dbReference type="RefSeq" id="WP_091932117.1">
    <property type="nucleotide sequence ID" value="NZ_FNCY01000001.1"/>
</dbReference>
<dbReference type="OrthoDB" id="9803706at2"/>
<evidence type="ECO:0000256" key="4">
    <source>
        <dbReference type="ARBA" id="ARBA00022741"/>
    </source>
</evidence>
<evidence type="ECO:0000256" key="1">
    <source>
        <dbReference type="ARBA" id="ARBA00003761"/>
    </source>
</evidence>
<dbReference type="PROSITE" id="PS50975">
    <property type="entry name" value="ATP_GRASP"/>
    <property type="match status" value="1"/>
</dbReference>
<evidence type="ECO:0000256" key="6">
    <source>
        <dbReference type="ARBA" id="ARBA00023267"/>
    </source>
</evidence>
<dbReference type="SUPFAM" id="SSF51246">
    <property type="entry name" value="Rudiment single hybrid motif"/>
    <property type="match status" value="1"/>
</dbReference>
<dbReference type="Gene3D" id="3.30.1490.20">
    <property type="entry name" value="ATP-grasp fold, A domain"/>
    <property type="match status" value="1"/>
</dbReference>
<comment type="catalytic activity">
    <reaction evidence="7">
        <text>N(6)-biotinyl-L-lysyl-[protein] + hydrogencarbonate + ATP = N(6)-carboxybiotinyl-L-lysyl-[protein] + ADP + phosphate + H(+)</text>
        <dbReference type="Rhea" id="RHEA:13501"/>
        <dbReference type="Rhea" id="RHEA-COMP:10505"/>
        <dbReference type="Rhea" id="RHEA-COMP:10506"/>
        <dbReference type="ChEBI" id="CHEBI:15378"/>
        <dbReference type="ChEBI" id="CHEBI:17544"/>
        <dbReference type="ChEBI" id="CHEBI:30616"/>
        <dbReference type="ChEBI" id="CHEBI:43474"/>
        <dbReference type="ChEBI" id="CHEBI:83144"/>
        <dbReference type="ChEBI" id="CHEBI:83145"/>
        <dbReference type="ChEBI" id="CHEBI:456216"/>
        <dbReference type="EC" id="6.3.4.14"/>
    </reaction>
</comment>
<dbReference type="InterPro" id="IPR011054">
    <property type="entry name" value="Rudment_hybrid_motif"/>
</dbReference>
<feature type="domain" description="ATP-grasp" evidence="9">
    <location>
        <begin position="120"/>
        <end position="317"/>
    </location>
</feature>
<dbReference type="PROSITE" id="PS50979">
    <property type="entry name" value="BC"/>
    <property type="match status" value="1"/>
</dbReference>
<dbReference type="Gene3D" id="3.30.470.20">
    <property type="entry name" value="ATP-grasp fold, B domain"/>
    <property type="match status" value="1"/>
</dbReference>
<name>A0A1G7VIF8_9RHOO</name>
<dbReference type="InterPro" id="IPR051602">
    <property type="entry name" value="ACC_Biotin_Carboxylase"/>
</dbReference>
<dbReference type="AlphaFoldDB" id="A0A1G7VIF8"/>
<evidence type="ECO:0000313" key="12">
    <source>
        <dbReference type="Proteomes" id="UP000198607"/>
    </source>
</evidence>
<keyword evidence="3" id="KW-0436">Ligase</keyword>
<keyword evidence="5 8" id="KW-0067">ATP-binding</keyword>
<evidence type="ECO:0000256" key="7">
    <source>
        <dbReference type="ARBA" id="ARBA00048600"/>
    </source>
</evidence>
<dbReference type="InterPro" id="IPR013815">
    <property type="entry name" value="ATP_grasp_subdomain_1"/>
</dbReference>
<dbReference type="GO" id="GO:0046872">
    <property type="term" value="F:metal ion binding"/>
    <property type="evidence" value="ECO:0007669"/>
    <property type="project" value="InterPro"/>
</dbReference>
<keyword evidence="4 8" id="KW-0547">Nucleotide-binding</keyword>
<dbReference type="Pfam" id="PF00289">
    <property type="entry name" value="Biotin_carb_N"/>
    <property type="match status" value="1"/>
</dbReference>
<dbReference type="InterPro" id="IPR011764">
    <property type="entry name" value="Biotin_carboxylation_dom"/>
</dbReference>
<dbReference type="SUPFAM" id="SSF56059">
    <property type="entry name" value="Glutathione synthetase ATP-binding domain-like"/>
    <property type="match status" value="1"/>
</dbReference>
<dbReference type="SMART" id="SM00878">
    <property type="entry name" value="Biotin_carb_C"/>
    <property type="match status" value="1"/>
</dbReference>
<gene>
    <name evidence="11" type="ORF">SAMN05660652_00210</name>
</gene>
<accession>A0A1G7VIF8</accession>
<dbReference type="Pfam" id="PF02785">
    <property type="entry name" value="Biotin_carb_C"/>
    <property type="match status" value="1"/>
</dbReference>
<comment type="function">
    <text evidence="1">This protein is a component of the acetyl coenzyme A carboxylase complex; first, biotin carboxylase catalyzes the carboxylation of the carrier protein and then the transcarboxylase transfers the carboxyl group to form malonyl-CoA.</text>
</comment>
<evidence type="ECO:0000259" key="9">
    <source>
        <dbReference type="PROSITE" id="PS50975"/>
    </source>
</evidence>
<dbReference type="PANTHER" id="PTHR48095:SF2">
    <property type="entry name" value="BIOTIN CARBOXYLASE, CHLOROPLASTIC"/>
    <property type="match status" value="1"/>
</dbReference>
<dbReference type="Gene3D" id="3.40.50.20">
    <property type="match status" value="1"/>
</dbReference>
<dbReference type="InterPro" id="IPR011761">
    <property type="entry name" value="ATP-grasp"/>
</dbReference>
<dbReference type="InterPro" id="IPR005481">
    <property type="entry name" value="BC-like_N"/>
</dbReference>
<dbReference type="Pfam" id="PF02786">
    <property type="entry name" value="CPSase_L_D2"/>
    <property type="match status" value="1"/>
</dbReference>
<dbReference type="Proteomes" id="UP000198607">
    <property type="component" value="Unassembled WGS sequence"/>
</dbReference>
<evidence type="ECO:0000256" key="8">
    <source>
        <dbReference type="PROSITE-ProRule" id="PRU00409"/>
    </source>
</evidence>
<dbReference type="EC" id="6.3.4.14" evidence="2"/>
<sequence length="454" mass="49375">MFGKILIANRGEVALRILRACRDLGIKTVVAHSEADRGARFLALADQAVCIGPAPASLSYLNAAAILSAAIVSDAEAIHPGYGFLAGSADFAARVDAAGLSFIGARAETLRLLNDKTRLRGAMKTAGIPCIPGPDTPLADDAKEAQRLAKKLGYPVVIKASVYRGERGMRIVHTDAALLNAITQTRAEALELCGSADVYLEKHLEYPRHIEIQMLADQHGNVLFLGERDCSLQRKGHRLIEEAPAFGIPNRLVARIGERCADACRQIGFHGVGGFRFLVEKGDFHFAGITAGLQFEHPLCEMVTGIDLVQEQIRAAAGEKLRFRQRELVFRGHAIECRINAEDPQSFLPAPGKISALHFPGGPGIRCDSALQAGEAVTAHYDPLVAKIIAFGENREHAIRRLRNALDEARIEGLRTNLALHRNLLNDANIQKGVTNLHYLEKVLAIKRDAQRKS</sequence>
<organism evidence="11 12">
    <name type="scientific">Propionivibrio dicarboxylicus</name>
    <dbReference type="NCBI Taxonomy" id="83767"/>
    <lineage>
        <taxon>Bacteria</taxon>
        <taxon>Pseudomonadati</taxon>
        <taxon>Pseudomonadota</taxon>
        <taxon>Betaproteobacteria</taxon>
        <taxon>Rhodocyclales</taxon>
        <taxon>Rhodocyclaceae</taxon>
        <taxon>Propionivibrio</taxon>
    </lineage>
</organism>
<evidence type="ECO:0000313" key="11">
    <source>
        <dbReference type="EMBL" id="SDG59606.1"/>
    </source>
</evidence>
<dbReference type="SUPFAM" id="SSF52440">
    <property type="entry name" value="PreATP-grasp domain"/>
    <property type="match status" value="1"/>
</dbReference>
<dbReference type="STRING" id="83767.SAMN05660652_00210"/>
<protein>
    <recommendedName>
        <fullName evidence="2">biotin carboxylase</fullName>
        <ecNumber evidence="2">6.3.4.14</ecNumber>
    </recommendedName>
</protein>
<evidence type="ECO:0000259" key="10">
    <source>
        <dbReference type="PROSITE" id="PS50979"/>
    </source>
</evidence>
<dbReference type="GO" id="GO:0005524">
    <property type="term" value="F:ATP binding"/>
    <property type="evidence" value="ECO:0007669"/>
    <property type="project" value="UniProtKB-UniRule"/>
</dbReference>
<evidence type="ECO:0000256" key="2">
    <source>
        <dbReference type="ARBA" id="ARBA00013263"/>
    </source>
</evidence>
<feature type="domain" description="Biotin carboxylation" evidence="10">
    <location>
        <begin position="1"/>
        <end position="445"/>
    </location>
</feature>
<dbReference type="InterPro" id="IPR005479">
    <property type="entry name" value="CPAse_ATP-bd"/>
</dbReference>